<dbReference type="VEuPathDB" id="MicrosporidiaDB:VICG_01914"/>
<name>L2GL53_VITCO</name>
<organism evidence="2 3">
    <name type="scientific">Vittaforma corneae (strain ATCC 50505)</name>
    <name type="common">Microsporidian parasite</name>
    <name type="synonym">Nosema corneum</name>
    <dbReference type="NCBI Taxonomy" id="993615"/>
    <lineage>
        <taxon>Eukaryota</taxon>
        <taxon>Fungi</taxon>
        <taxon>Fungi incertae sedis</taxon>
        <taxon>Microsporidia</taxon>
        <taxon>Nosematidae</taxon>
        <taxon>Vittaforma</taxon>
    </lineage>
</organism>
<dbReference type="Proteomes" id="UP000011082">
    <property type="component" value="Unassembled WGS sequence"/>
</dbReference>
<keyword evidence="1" id="KW-0175">Coiled coil</keyword>
<dbReference type="RefSeq" id="XP_007605359.1">
    <property type="nucleotide sequence ID" value="XM_007605297.1"/>
</dbReference>
<gene>
    <name evidence="2" type="ORF">VICG_01914</name>
</gene>
<reference evidence="3" key="1">
    <citation type="submission" date="2011-05" db="EMBL/GenBank/DDBJ databases">
        <title>The genome sequence of Vittaforma corneae strain ATCC 50505.</title>
        <authorList>
            <consortium name="The Broad Institute Genome Sequencing Platform"/>
            <person name="Cuomo C."/>
            <person name="Didier E."/>
            <person name="Bowers L."/>
            <person name="Young S.K."/>
            <person name="Zeng Q."/>
            <person name="Gargeya S."/>
            <person name="Fitzgerald M."/>
            <person name="Haas B."/>
            <person name="Abouelleil A."/>
            <person name="Alvarado L."/>
            <person name="Arachchi H.M."/>
            <person name="Berlin A."/>
            <person name="Chapman S.B."/>
            <person name="Gearin G."/>
            <person name="Goldberg J."/>
            <person name="Griggs A."/>
            <person name="Gujja S."/>
            <person name="Hansen M."/>
            <person name="Heiman D."/>
            <person name="Howarth C."/>
            <person name="Larimer J."/>
            <person name="Lui A."/>
            <person name="MacDonald P.J.P."/>
            <person name="McCowen C."/>
            <person name="Montmayeur A."/>
            <person name="Murphy C."/>
            <person name="Neiman D."/>
            <person name="Pearson M."/>
            <person name="Priest M."/>
            <person name="Roberts A."/>
            <person name="Saif S."/>
            <person name="Shea T."/>
            <person name="Sisk P."/>
            <person name="Stolte C."/>
            <person name="Sykes S."/>
            <person name="Wortman J."/>
            <person name="Nusbaum C."/>
            <person name="Birren B."/>
        </authorList>
    </citation>
    <scope>NUCLEOTIDE SEQUENCE [LARGE SCALE GENOMIC DNA]</scope>
    <source>
        <strain evidence="3">ATCC 50505</strain>
    </source>
</reference>
<evidence type="ECO:0000256" key="1">
    <source>
        <dbReference type="SAM" id="Coils"/>
    </source>
</evidence>
<feature type="coiled-coil region" evidence="1">
    <location>
        <begin position="117"/>
        <end position="151"/>
    </location>
</feature>
<dbReference type="HOGENOM" id="CLU_1284167_0_0_1"/>
<dbReference type="AlphaFoldDB" id="L2GL53"/>
<keyword evidence="3" id="KW-1185">Reference proteome</keyword>
<proteinExistence type="predicted"/>
<dbReference type="GeneID" id="19882624"/>
<accession>L2GL53</accession>
<dbReference type="EMBL" id="JH370151">
    <property type="protein sequence ID" value="ELA41032.1"/>
    <property type="molecule type" value="Genomic_DNA"/>
</dbReference>
<evidence type="ECO:0000313" key="2">
    <source>
        <dbReference type="EMBL" id="ELA41032.1"/>
    </source>
</evidence>
<dbReference type="InParanoid" id="L2GL53"/>
<evidence type="ECO:0000313" key="3">
    <source>
        <dbReference type="Proteomes" id="UP000011082"/>
    </source>
</evidence>
<sequence>MSKKQLQDQGLKEVATTSVMLRNKTRASMASMNIGRGCVEGPVDVPKDFFNASSLGEAVMQTVPEESLHGAMQMPGAHKYRSSVLIENFSENSERLKNSECTNLMSVGETKLSQRSKKGMQQEVQKFKRKLSRIEDELKKIKKKRIVFNEKEKLLKSKRIKVVSKIKQREIPLEYFEELHESQKEVEPYLIAEEDFMEQMAIEKLVELSRKANKY</sequence>
<protein>
    <submittedName>
        <fullName evidence="2">Uncharacterized protein</fullName>
    </submittedName>
</protein>